<dbReference type="GO" id="GO:0030246">
    <property type="term" value="F:carbohydrate binding"/>
    <property type="evidence" value="ECO:0007669"/>
    <property type="project" value="UniProtKB-KW"/>
</dbReference>
<dbReference type="GO" id="GO:0004674">
    <property type="term" value="F:protein serine/threonine kinase activity"/>
    <property type="evidence" value="ECO:0007669"/>
    <property type="project" value="UniProtKB-KW"/>
</dbReference>
<evidence type="ECO:0000256" key="3">
    <source>
        <dbReference type="ARBA" id="ARBA00022527"/>
    </source>
</evidence>
<dbReference type="PROSITE" id="PS00108">
    <property type="entry name" value="PROTEIN_KINASE_ST"/>
    <property type="match status" value="1"/>
</dbReference>
<keyword evidence="17" id="KW-0472">Membrane</keyword>
<sequence>MTTPPLTTLWLIIIVILSSSTNCFSIFISNLTSSQPLSLNQTLVSCNHVFELGFFTPNNTSTNQYLGIWYKGHDSPRSVAWVANREHPLSLTSSTSLAVLQINNNGNLELIQHEELQNSSSTIWSTNVDLRSNRTSSSTLGLLLDNGNFVLRDVTSGENLWESFKNPCDTFFPGSVLGFNLKTGEDYKLTSWKNENDPSPGNFIFEIIKKTLPEIVISINNGSSSTIYSRSGPWNKLKFTSNGNPTIYSSYRTPFNLVENVEQGTTYLKTNDEFTNSVLFLSPNGTVMVVMKDKANYGKISYQGPSACNFYGRCGPFGACQRTESPLCKCLRGFKPKSQQEWNKGNWSGGCVRESELFCDKNDDYFELISNIRIPDMYVLVQVASNNLDTCHKWCMNNCSCIAYSFIDAVGCMVWRNTPLIDIRILESDDANDLYFRIAASSELQGYRGRQTKIIIIACVVALSSGAILLGGIAFVVHKRKAESKGNISIDNDFTRGGDDQPELHFFELDSVLIATNNFSITNKLGQGGFGSVYKGQLNGKEVAVKRLCSNSSQGDEEFRNEMILISKLQHRNLVKLIGCCIENQEKILIYEFMFNKSLDTFIFDKERRAKLDWEHRFKIIDGIARGLLYLHRDSSLRVIHRDLKASNILLDEKMNPKISDFGLARIFEDTLNQANTHRVVGTIGYMSPEYGMRGIFSEKSDVFSYGVLILEIISGKKNSSFLYGDQYESLIAYAWQLWSEDRGLELVDENLLGESYDKSQVMKCIHIGLLCVQDLASDRPSMANVASMLSNQVFDQPQPKQPIFTFQIATHDSSTKTSSRFSVNRVTLSLLEPR</sequence>
<dbReference type="SUPFAM" id="SSF56112">
    <property type="entry name" value="Protein kinase-like (PK-like)"/>
    <property type="match status" value="1"/>
</dbReference>
<keyword evidence="3 15" id="KW-0723">Serine/threonine-protein kinase</keyword>
<dbReference type="PROSITE" id="PS00107">
    <property type="entry name" value="PROTEIN_KINASE_ATP"/>
    <property type="match status" value="1"/>
</dbReference>
<evidence type="ECO:0000256" key="11">
    <source>
        <dbReference type="ARBA" id="ARBA00023170"/>
    </source>
</evidence>
<evidence type="ECO:0000256" key="4">
    <source>
        <dbReference type="ARBA" id="ARBA00022679"/>
    </source>
</evidence>
<dbReference type="GO" id="GO:0005524">
    <property type="term" value="F:ATP binding"/>
    <property type="evidence" value="ECO:0007669"/>
    <property type="project" value="UniProtKB-UniRule"/>
</dbReference>
<dbReference type="InterPro" id="IPR001480">
    <property type="entry name" value="Bulb-type_lectin_dom"/>
</dbReference>
<dbReference type="InterPro" id="IPR036426">
    <property type="entry name" value="Bulb-type_lectin_dom_sf"/>
</dbReference>
<feature type="domain" description="Bulb-type lectin" evidence="20">
    <location>
        <begin position="28"/>
        <end position="164"/>
    </location>
</feature>
<feature type="chain" id="PRO_5030866070" description="Receptor-like serine/threonine-protein kinase" evidence="18">
    <location>
        <begin position="24"/>
        <end position="835"/>
    </location>
</feature>
<dbReference type="Pfam" id="PF00954">
    <property type="entry name" value="S_locus_glycop"/>
    <property type="match status" value="1"/>
</dbReference>
<organism evidence="22 23">
    <name type="scientific">Cannabis sativa</name>
    <name type="common">Hemp</name>
    <name type="synonym">Marijuana</name>
    <dbReference type="NCBI Taxonomy" id="3483"/>
    <lineage>
        <taxon>Eukaryota</taxon>
        <taxon>Viridiplantae</taxon>
        <taxon>Streptophyta</taxon>
        <taxon>Embryophyta</taxon>
        <taxon>Tracheophyta</taxon>
        <taxon>Spermatophyta</taxon>
        <taxon>Magnoliopsida</taxon>
        <taxon>eudicotyledons</taxon>
        <taxon>Gunneridae</taxon>
        <taxon>Pentapetalae</taxon>
        <taxon>rosids</taxon>
        <taxon>fabids</taxon>
        <taxon>Rosales</taxon>
        <taxon>Cannabaceae</taxon>
        <taxon>Cannabis</taxon>
    </lineage>
</organism>
<keyword evidence="10" id="KW-1015">Disulfide bond</keyword>
<dbReference type="InterPro" id="IPR003609">
    <property type="entry name" value="Pan_app"/>
</dbReference>
<accession>A0A803PKG8</accession>
<dbReference type="Pfam" id="PF07714">
    <property type="entry name" value="PK_Tyr_Ser-Thr"/>
    <property type="match status" value="1"/>
</dbReference>
<evidence type="ECO:0000256" key="5">
    <source>
        <dbReference type="ARBA" id="ARBA00022729"/>
    </source>
</evidence>
<dbReference type="CDD" id="cd14066">
    <property type="entry name" value="STKc_IRAK"/>
    <property type="match status" value="1"/>
</dbReference>
<keyword evidence="8 15" id="KW-0418">Kinase</keyword>
<feature type="transmembrane region" description="Helical" evidence="17">
    <location>
        <begin position="454"/>
        <end position="477"/>
    </location>
</feature>
<comment type="catalytic activity">
    <reaction evidence="14 15">
        <text>L-seryl-[protein] + ATP = O-phospho-L-seryl-[protein] + ADP + H(+)</text>
        <dbReference type="Rhea" id="RHEA:17989"/>
        <dbReference type="Rhea" id="RHEA-COMP:9863"/>
        <dbReference type="Rhea" id="RHEA-COMP:11604"/>
        <dbReference type="ChEBI" id="CHEBI:15378"/>
        <dbReference type="ChEBI" id="CHEBI:29999"/>
        <dbReference type="ChEBI" id="CHEBI:30616"/>
        <dbReference type="ChEBI" id="CHEBI:83421"/>
        <dbReference type="ChEBI" id="CHEBI:456216"/>
        <dbReference type="EC" id="2.7.11.1"/>
    </reaction>
</comment>
<dbReference type="EnsemblPlants" id="evm.model.05.122">
    <property type="protein sequence ID" value="cds.evm.model.05.122"/>
    <property type="gene ID" value="evm.TU.05.122"/>
</dbReference>
<keyword evidence="9 15" id="KW-0067">ATP-binding</keyword>
<evidence type="ECO:0000313" key="23">
    <source>
        <dbReference type="Proteomes" id="UP000596661"/>
    </source>
</evidence>
<dbReference type="FunFam" id="3.30.200.20:FF:000195">
    <property type="entry name" value="G-type lectin S-receptor-like serine/threonine-protein kinase"/>
    <property type="match status" value="1"/>
</dbReference>
<dbReference type="PANTHER" id="PTHR27002">
    <property type="entry name" value="RECEPTOR-LIKE SERINE/THREONINE-PROTEIN KINASE SD1-8"/>
    <property type="match status" value="1"/>
</dbReference>
<dbReference type="InterPro" id="IPR000858">
    <property type="entry name" value="S_locus_glycoprot_dom"/>
</dbReference>
<dbReference type="FunFam" id="1.10.510.10:FF:000345">
    <property type="entry name" value="G-type lectin S-receptor-like serine/threonine-protein kinase"/>
    <property type="match status" value="1"/>
</dbReference>
<evidence type="ECO:0000256" key="10">
    <source>
        <dbReference type="ARBA" id="ARBA00023157"/>
    </source>
</evidence>
<keyword evidence="17" id="KW-0812">Transmembrane</keyword>
<dbReference type="PROSITE" id="PS50948">
    <property type="entry name" value="PAN"/>
    <property type="match status" value="1"/>
</dbReference>
<dbReference type="InterPro" id="IPR024171">
    <property type="entry name" value="SRK-like_kinase"/>
</dbReference>
<dbReference type="Gene3D" id="1.10.510.10">
    <property type="entry name" value="Transferase(Phosphotransferase) domain 1"/>
    <property type="match status" value="1"/>
</dbReference>
<evidence type="ECO:0000256" key="9">
    <source>
        <dbReference type="ARBA" id="ARBA00022840"/>
    </source>
</evidence>
<dbReference type="InterPro" id="IPR017441">
    <property type="entry name" value="Protein_kinase_ATP_BS"/>
</dbReference>
<evidence type="ECO:0000256" key="13">
    <source>
        <dbReference type="ARBA" id="ARBA00047899"/>
    </source>
</evidence>
<dbReference type="Pfam" id="PF01453">
    <property type="entry name" value="B_lectin"/>
    <property type="match status" value="1"/>
</dbReference>
<feature type="binding site" evidence="16">
    <location>
        <position position="546"/>
    </location>
    <ligand>
        <name>ATP</name>
        <dbReference type="ChEBI" id="CHEBI:30616"/>
    </ligand>
</feature>
<evidence type="ECO:0000256" key="17">
    <source>
        <dbReference type="SAM" id="Phobius"/>
    </source>
</evidence>
<dbReference type="SMART" id="SM00473">
    <property type="entry name" value="PAN_AP"/>
    <property type="match status" value="1"/>
</dbReference>
<evidence type="ECO:0000256" key="14">
    <source>
        <dbReference type="ARBA" id="ARBA00048679"/>
    </source>
</evidence>
<comment type="subcellular location">
    <subcellularLocation>
        <location evidence="1">Cell membrane</location>
        <topology evidence="1">Single-pass type I membrane protein</topology>
    </subcellularLocation>
</comment>
<keyword evidence="23" id="KW-1185">Reference proteome</keyword>
<dbReference type="PIRSF" id="PIRSF000641">
    <property type="entry name" value="SRK"/>
    <property type="match status" value="1"/>
</dbReference>
<dbReference type="SMART" id="SM00108">
    <property type="entry name" value="B_lectin"/>
    <property type="match status" value="1"/>
</dbReference>
<protein>
    <recommendedName>
        <fullName evidence="15">Receptor-like serine/threonine-protein kinase</fullName>
        <ecNumber evidence="15">2.7.11.1</ecNumber>
    </recommendedName>
</protein>
<evidence type="ECO:0000259" key="21">
    <source>
        <dbReference type="PROSITE" id="PS50948"/>
    </source>
</evidence>
<dbReference type="EMBL" id="UZAU01000409">
    <property type="status" value="NOT_ANNOTATED_CDS"/>
    <property type="molecule type" value="Genomic_DNA"/>
</dbReference>
<dbReference type="CDD" id="cd00028">
    <property type="entry name" value="B_lectin"/>
    <property type="match status" value="1"/>
</dbReference>
<keyword evidence="11" id="KW-0675">Receptor</keyword>
<dbReference type="InterPro" id="IPR001245">
    <property type="entry name" value="Ser-Thr/Tyr_kinase_cat_dom"/>
</dbReference>
<dbReference type="Pfam" id="PF08276">
    <property type="entry name" value="PAN_2"/>
    <property type="match status" value="1"/>
</dbReference>
<evidence type="ECO:0000256" key="2">
    <source>
        <dbReference type="ARBA" id="ARBA00022475"/>
    </source>
</evidence>
<dbReference type="CDD" id="cd01098">
    <property type="entry name" value="PAN_AP_plant"/>
    <property type="match status" value="1"/>
</dbReference>
<evidence type="ECO:0000256" key="15">
    <source>
        <dbReference type="PIRNR" id="PIRNR000641"/>
    </source>
</evidence>
<dbReference type="OMA" id="WEFCSEN"/>
<dbReference type="PROSITE" id="PS50927">
    <property type="entry name" value="BULB_LECTIN"/>
    <property type="match status" value="1"/>
</dbReference>
<evidence type="ECO:0000256" key="6">
    <source>
        <dbReference type="ARBA" id="ARBA00022734"/>
    </source>
</evidence>
<dbReference type="OrthoDB" id="4062651at2759"/>
<feature type="signal peptide" evidence="18">
    <location>
        <begin position="1"/>
        <end position="23"/>
    </location>
</feature>
<reference evidence="22" key="1">
    <citation type="submission" date="2018-11" db="EMBL/GenBank/DDBJ databases">
        <authorList>
            <person name="Grassa J C."/>
        </authorList>
    </citation>
    <scope>NUCLEOTIDE SEQUENCE [LARGE SCALE GENOMIC DNA]</scope>
</reference>
<evidence type="ECO:0000259" key="20">
    <source>
        <dbReference type="PROSITE" id="PS50927"/>
    </source>
</evidence>
<feature type="domain" description="Protein kinase" evidence="19">
    <location>
        <begin position="519"/>
        <end position="795"/>
    </location>
</feature>
<evidence type="ECO:0000256" key="18">
    <source>
        <dbReference type="SAM" id="SignalP"/>
    </source>
</evidence>
<dbReference type="PANTHER" id="PTHR27002:SF950">
    <property type="entry name" value="PROTEIN KINASE DOMAIN-CONTAINING PROTEIN"/>
    <property type="match status" value="1"/>
</dbReference>
<dbReference type="AlphaFoldDB" id="A0A803PKG8"/>
<keyword evidence="17" id="KW-1133">Transmembrane helix</keyword>
<evidence type="ECO:0000256" key="7">
    <source>
        <dbReference type="ARBA" id="ARBA00022741"/>
    </source>
</evidence>
<dbReference type="InterPro" id="IPR011009">
    <property type="entry name" value="Kinase-like_dom_sf"/>
</dbReference>
<dbReference type="GO" id="GO:0045087">
    <property type="term" value="P:innate immune response"/>
    <property type="evidence" value="ECO:0007669"/>
    <property type="project" value="UniProtKB-ARBA"/>
</dbReference>
<dbReference type="PROSITE" id="PS50011">
    <property type="entry name" value="PROTEIN_KINASE_DOM"/>
    <property type="match status" value="1"/>
</dbReference>
<dbReference type="SUPFAM" id="SSF51110">
    <property type="entry name" value="alpha-D-mannose-specific plant lectins"/>
    <property type="match status" value="1"/>
</dbReference>
<dbReference type="GO" id="GO:0005886">
    <property type="term" value="C:plasma membrane"/>
    <property type="evidence" value="ECO:0007669"/>
    <property type="project" value="UniProtKB-SubCell"/>
</dbReference>
<reference evidence="22" key="2">
    <citation type="submission" date="2021-03" db="UniProtKB">
        <authorList>
            <consortium name="EnsemblPlants"/>
        </authorList>
    </citation>
    <scope>IDENTIFICATION</scope>
</reference>
<evidence type="ECO:0000256" key="16">
    <source>
        <dbReference type="PROSITE-ProRule" id="PRU10141"/>
    </source>
</evidence>
<dbReference type="InterPro" id="IPR000719">
    <property type="entry name" value="Prot_kinase_dom"/>
</dbReference>
<proteinExistence type="inferred from homology"/>
<feature type="domain" description="Apple" evidence="21">
    <location>
        <begin position="359"/>
        <end position="439"/>
    </location>
</feature>
<dbReference type="Proteomes" id="UP000596661">
    <property type="component" value="Chromosome 5"/>
</dbReference>
<name>A0A803PKG8_CANSA</name>
<keyword evidence="2" id="KW-1003">Cell membrane</keyword>
<evidence type="ECO:0000313" key="22">
    <source>
        <dbReference type="EnsemblPlants" id="cds.evm.model.05.122"/>
    </source>
</evidence>
<dbReference type="Gene3D" id="2.90.10.10">
    <property type="entry name" value="Bulb-type lectin domain"/>
    <property type="match status" value="1"/>
</dbReference>
<evidence type="ECO:0000256" key="12">
    <source>
        <dbReference type="ARBA" id="ARBA00023180"/>
    </source>
</evidence>
<keyword evidence="6" id="KW-0430">Lectin</keyword>
<keyword evidence="7 15" id="KW-0547">Nucleotide-binding</keyword>
<dbReference type="GO" id="GO:0048544">
    <property type="term" value="P:recognition of pollen"/>
    <property type="evidence" value="ECO:0007669"/>
    <property type="project" value="InterPro"/>
</dbReference>
<dbReference type="EC" id="2.7.11.1" evidence="15"/>
<keyword evidence="4 15" id="KW-0808">Transferase</keyword>
<evidence type="ECO:0000256" key="8">
    <source>
        <dbReference type="ARBA" id="ARBA00022777"/>
    </source>
</evidence>
<gene>
    <name evidence="22" type="primary">LOC115716446</name>
</gene>
<dbReference type="Gene3D" id="3.30.200.20">
    <property type="entry name" value="Phosphorylase Kinase, domain 1"/>
    <property type="match status" value="1"/>
</dbReference>
<comment type="similarity">
    <text evidence="15">Belongs to the protein kinase superfamily. Ser/Thr protein kinase family.</text>
</comment>
<keyword evidence="12" id="KW-0325">Glycoprotein</keyword>
<comment type="catalytic activity">
    <reaction evidence="13 15">
        <text>L-threonyl-[protein] + ATP = O-phospho-L-threonyl-[protein] + ADP + H(+)</text>
        <dbReference type="Rhea" id="RHEA:46608"/>
        <dbReference type="Rhea" id="RHEA-COMP:11060"/>
        <dbReference type="Rhea" id="RHEA-COMP:11605"/>
        <dbReference type="ChEBI" id="CHEBI:15378"/>
        <dbReference type="ChEBI" id="CHEBI:30013"/>
        <dbReference type="ChEBI" id="CHEBI:30616"/>
        <dbReference type="ChEBI" id="CHEBI:61977"/>
        <dbReference type="ChEBI" id="CHEBI:456216"/>
        <dbReference type="EC" id="2.7.11.1"/>
    </reaction>
</comment>
<dbReference type="SMART" id="SM00220">
    <property type="entry name" value="S_TKc"/>
    <property type="match status" value="1"/>
</dbReference>
<evidence type="ECO:0000259" key="19">
    <source>
        <dbReference type="PROSITE" id="PS50011"/>
    </source>
</evidence>
<dbReference type="InterPro" id="IPR008271">
    <property type="entry name" value="Ser/Thr_kinase_AS"/>
</dbReference>
<evidence type="ECO:0000256" key="1">
    <source>
        <dbReference type="ARBA" id="ARBA00004251"/>
    </source>
</evidence>
<keyword evidence="5 18" id="KW-0732">Signal</keyword>
<dbReference type="Gramene" id="evm.model.05.122">
    <property type="protein sequence ID" value="cds.evm.model.05.122"/>
    <property type="gene ID" value="evm.TU.05.122"/>
</dbReference>